<evidence type="ECO:0000313" key="3">
    <source>
        <dbReference type="Proteomes" id="UP001165060"/>
    </source>
</evidence>
<reference evidence="2 3" key="1">
    <citation type="journal article" date="2023" name="Commun. Biol.">
        <title>Genome analysis of Parmales, the sister group of diatoms, reveals the evolutionary specialization of diatoms from phago-mixotrophs to photoautotrophs.</title>
        <authorList>
            <person name="Ban H."/>
            <person name="Sato S."/>
            <person name="Yoshikawa S."/>
            <person name="Yamada K."/>
            <person name="Nakamura Y."/>
            <person name="Ichinomiya M."/>
            <person name="Sato N."/>
            <person name="Blanc-Mathieu R."/>
            <person name="Endo H."/>
            <person name="Kuwata A."/>
            <person name="Ogata H."/>
        </authorList>
    </citation>
    <scope>NUCLEOTIDE SEQUENCE [LARGE SCALE GENOMIC DNA]</scope>
</reference>
<feature type="region of interest" description="Disordered" evidence="1">
    <location>
        <begin position="52"/>
        <end position="85"/>
    </location>
</feature>
<dbReference type="EMBL" id="BRYB01004121">
    <property type="protein sequence ID" value="GMI25965.1"/>
    <property type="molecule type" value="Genomic_DNA"/>
</dbReference>
<name>A0ABQ6MGT6_9STRA</name>
<feature type="region of interest" description="Disordered" evidence="1">
    <location>
        <begin position="172"/>
        <end position="198"/>
    </location>
</feature>
<organism evidence="2 3">
    <name type="scientific">Tetraparma gracilis</name>
    <dbReference type="NCBI Taxonomy" id="2962635"/>
    <lineage>
        <taxon>Eukaryota</taxon>
        <taxon>Sar</taxon>
        <taxon>Stramenopiles</taxon>
        <taxon>Ochrophyta</taxon>
        <taxon>Bolidophyceae</taxon>
        <taxon>Parmales</taxon>
        <taxon>Triparmaceae</taxon>
        <taxon>Tetraparma</taxon>
    </lineage>
</organism>
<accession>A0ABQ6MGT6</accession>
<dbReference type="Proteomes" id="UP001165060">
    <property type="component" value="Unassembled WGS sequence"/>
</dbReference>
<sequence>VCTKECADLKLTWSDFQAVLESLASAGKVTEAAADGGGVDVSLPAGARGALGAGAEAAGRREGKKENTAAPAKPPHSEAAEPGGEVVTREETIPKMVAQHLLKNGKRKLTNVEVNAKVKIRFLEVFLDREGDTRIEISGESEARIRACMVFVDKFKAAFKKAPSNFDVALGREDREKIARGEEPERKRGGEKRRRKFY</sequence>
<comment type="caution">
    <text evidence="2">The sequence shown here is derived from an EMBL/GenBank/DDBJ whole genome shotgun (WGS) entry which is preliminary data.</text>
</comment>
<evidence type="ECO:0000256" key="1">
    <source>
        <dbReference type="SAM" id="MobiDB-lite"/>
    </source>
</evidence>
<keyword evidence="3" id="KW-1185">Reference proteome</keyword>
<proteinExistence type="predicted"/>
<feature type="compositionally biased region" description="Basic and acidic residues" evidence="1">
    <location>
        <begin position="58"/>
        <end position="67"/>
    </location>
</feature>
<feature type="compositionally biased region" description="Basic residues" evidence="1">
    <location>
        <begin position="189"/>
        <end position="198"/>
    </location>
</feature>
<protein>
    <submittedName>
        <fullName evidence="2">Uncharacterized protein</fullName>
    </submittedName>
</protein>
<evidence type="ECO:0000313" key="2">
    <source>
        <dbReference type="EMBL" id="GMI25965.1"/>
    </source>
</evidence>
<feature type="compositionally biased region" description="Basic and acidic residues" evidence="1">
    <location>
        <begin position="172"/>
        <end position="188"/>
    </location>
</feature>
<gene>
    <name evidence="2" type="ORF">TeGR_g9761</name>
</gene>
<feature type="non-terminal residue" evidence="2">
    <location>
        <position position="1"/>
    </location>
</feature>